<dbReference type="GO" id="GO:0004553">
    <property type="term" value="F:hydrolase activity, hydrolyzing O-glycosyl compounds"/>
    <property type="evidence" value="ECO:0007669"/>
    <property type="project" value="InterPro"/>
</dbReference>
<dbReference type="GO" id="GO:0005975">
    <property type="term" value="P:carbohydrate metabolic process"/>
    <property type="evidence" value="ECO:0007669"/>
    <property type="project" value="InterPro"/>
</dbReference>
<dbReference type="AlphaFoldDB" id="A0A8K0IR01"/>
<dbReference type="OrthoDB" id="784172at2759"/>
<protein>
    <submittedName>
        <fullName evidence="6">Glucan endo-1,3-beta-glucosidase 6-like</fullName>
    </submittedName>
</protein>
<comment type="similarity">
    <text evidence="1 4">Belongs to the glycosyl hydrolase 17 family.</text>
</comment>
<dbReference type="InterPro" id="IPR017853">
    <property type="entry name" value="GH"/>
</dbReference>
<evidence type="ECO:0000313" key="6">
    <source>
        <dbReference type="EMBL" id="KAG1364543.1"/>
    </source>
</evidence>
<evidence type="ECO:0000256" key="1">
    <source>
        <dbReference type="ARBA" id="ARBA00008773"/>
    </source>
</evidence>
<dbReference type="Proteomes" id="UP000797356">
    <property type="component" value="Chromosome 11"/>
</dbReference>
<feature type="transmembrane region" description="Helical" evidence="5">
    <location>
        <begin position="6"/>
        <end position="30"/>
    </location>
</feature>
<dbReference type="SUPFAM" id="SSF51445">
    <property type="entry name" value="(Trans)glycosidases"/>
    <property type="match status" value="1"/>
</dbReference>
<dbReference type="Gene3D" id="3.20.20.80">
    <property type="entry name" value="Glycosidases"/>
    <property type="match status" value="1"/>
</dbReference>
<keyword evidence="2" id="KW-0378">Hydrolase</keyword>
<sequence length="142" mass="15573">MAAERGWWVSPVLGVICWLCLVVSVSGIGANWGMQTSHPLPPSVVVRMLRENGFQKVKLFDADEETMNALKKSGLEVMVGIPNDMLAMLATSVKAAEQWVNANVSDYINGGVKISQSHLYGTEFGDFAYAPDHDPPSHEHHH</sequence>
<keyword evidence="3" id="KW-0326">Glycosidase</keyword>
<comment type="caution">
    <text evidence="6">The sequence shown here is derived from an EMBL/GenBank/DDBJ whole genome shotgun (WGS) entry which is preliminary data.</text>
</comment>
<keyword evidence="5" id="KW-1133">Transmembrane helix</keyword>
<reference evidence="6" key="2">
    <citation type="submission" date="2019-07" db="EMBL/GenBank/DDBJ databases">
        <authorList>
            <person name="Yang Y."/>
            <person name="Bocs S."/>
            <person name="Baudouin L."/>
        </authorList>
    </citation>
    <scope>NUCLEOTIDE SEQUENCE</scope>
    <source>
        <tissue evidence="6">Spear leaf of Hainan Tall coconut</tissue>
    </source>
</reference>
<name>A0A8K0IR01_COCNU</name>
<gene>
    <name evidence="6" type="ORF">COCNU_11G013700</name>
</gene>
<evidence type="ECO:0000256" key="3">
    <source>
        <dbReference type="ARBA" id="ARBA00023295"/>
    </source>
</evidence>
<keyword evidence="5" id="KW-0472">Membrane</keyword>
<proteinExistence type="inferred from homology"/>
<dbReference type="PANTHER" id="PTHR32227">
    <property type="entry name" value="GLUCAN ENDO-1,3-BETA-GLUCOSIDASE BG1-RELATED-RELATED"/>
    <property type="match status" value="1"/>
</dbReference>
<dbReference type="InterPro" id="IPR044965">
    <property type="entry name" value="Glyco_hydro_17_plant"/>
</dbReference>
<evidence type="ECO:0000256" key="2">
    <source>
        <dbReference type="ARBA" id="ARBA00022801"/>
    </source>
</evidence>
<evidence type="ECO:0000313" key="7">
    <source>
        <dbReference type="Proteomes" id="UP000797356"/>
    </source>
</evidence>
<organism evidence="6 7">
    <name type="scientific">Cocos nucifera</name>
    <name type="common">Coconut palm</name>
    <dbReference type="NCBI Taxonomy" id="13894"/>
    <lineage>
        <taxon>Eukaryota</taxon>
        <taxon>Viridiplantae</taxon>
        <taxon>Streptophyta</taxon>
        <taxon>Embryophyta</taxon>
        <taxon>Tracheophyta</taxon>
        <taxon>Spermatophyta</taxon>
        <taxon>Magnoliopsida</taxon>
        <taxon>Liliopsida</taxon>
        <taxon>Arecaceae</taxon>
        <taxon>Arecoideae</taxon>
        <taxon>Cocoseae</taxon>
        <taxon>Attaleinae</taxon>
        <taxon>Cocos</taxon>
    </lineage>
</organism>
<evidence type="ECO:0000256" key="4">
    <source>
        <dbReference type="RuleBase" id="RU004335"/>
    </source>
</evidence>
<evidence type="ECO:0000256" key="5">
    <source>
        <dbReference type="SAM" id="Phobius"/>
    </source>
</evidence>
<dbReference type="EMBL" id="CM017882">
    <property type="protein sequence ID" value="KAG1364543.1"/>
    <property type="molecule type" value="Genomic_DNA"/>
</dbReference>
<keyword evidence="7" id="KW-1185">Reference proteome</keyword>
<accession>A0A8K0IR01</accession>
<dbReference type="Pfam" id="PF00332">
    <property type="entry name" value="Glyco_hydro_17"/>
    <property type="match status" value="1"/>
</dbReference>
<keyword evidence="5" id="KW-0812">Transmembrane</keyword>
<dbReference type="InterPro" id="IPR000490">
    <property type="entry name" value="Glyco_hydro_17"/>
</dbReference>
<reference evidence="6" key="1">
    <citation type="journal article" date="2017" name="Gigascience">
        <title>The genome draft of coconut (Cocos nucifera).</title>
        <authorList>
            <person name="Xiao Y."/>
            <person name="Xu P."/>
            <person name="Fan H."/>
            <person name="Baudouin L."/>
            <person name="Xia W."/>
            <person name="Bocs S."/>
            <person name="Xu J."/>
            <person name="Li Q."/>
            <person name="Guo A."/>
            <person name="Zhou L."/>
            <person name="Li J."/>
            <person name="Wu Y."/>
            <person name="Ma Z."/>
            <person name="Armero A."/>
            <person name="Issali A.E."/>
            <person name="Liu N."/>
            <person name="Peng M."/>
            <person name="Yang Y."/>
        </authorList>
    </citation>
    <scope>NUCLEOTIDE SEQUENCE</scope>
    <source>
        <tissue evidence="6">Spear leaf of Hainan Tall coconut</tissue>
    </source>
</reference>